<dbReference type="OMA" id="RYADVQP"/>
<dbReference type="AlphaFoldDB" id="B8ME00"/>
<dbReference type="Proteomes" id="UP000001745">
    <property type="component" value="Unassembled WGS sequence"/>
</dbReference>
<organism evidence="2 3">
    <name type="scientific">Talaromyces stipitatus (strain ATCC 10500 / CBS 375.48 / QM 6759 / NRRL 1006)</name>
    <name type="common">Penicillium stipitatum</name>
    <dbReference type="NCBI Taxonomy" id="441959"/>
    <lineage>
        <taxon>Eukaryota</taxon>
        <taxon>Fungi</taxon>
        <taxon>Dikarya</taxon>
        <taxon>Ascomycota</taxon>
        <taxon>Pezizomycotina</taxon>
        <taxon>Eurotiomycetes</taxon>
        <taxon>Eurotiomycetidae</taxon>
        <taxon>Eurotiales</taxon>
        <taxon>Trichocomaceae</taxon>
        <taxon>Talaromyces</taxon>
        <taxon>Talaromyces sect. Talaromyces</taxon>
    </lineage>
</organism>
<feature type="compositionally biased region" description="Basic and acidic residues" evidence="1">
    <location>
        <begin position="1"/>
        <end position="10"/>
    </location>
</feature>
<evidence type="ECO:0000313" key="2">
    <source>
        <dbReference type="EMBL" id="EED16077.1"/>
    </source>
</evidence>
<evidence type="ECO:0000313" key="3">
    <source>
        <dbReference type="Proteomes" id="UP000001745"/>
    </source>
</evidence>
<feature type="region of interest" description="Disordered" evidence="1">
    <location>
        <begin position="325"/>
        <end position="349"/>
    </location>
</feature>
<dbReference type="VEuPathDB" id="FungiDB:TSTA_011860"/>
<gene>
    <name evidence="2" type="ORF">TSTA_011860</name>
</gene>
<dbReference type="HOGENOM" id="CLU_038616_0_0_1"/>
<protein>
    <submittedName>
        <fullName evidence="2">Uncharacterized protein</fullName>
    </submittedName>
</protein>
<dbReference type="InParanoid" id="B8ME00"/>
<evidence type="ECO:0000256" key="1">
    <source>
        <dbReference type="SAM" id="MobiDB-lite"/>
    </source>
</evidence>
<dbReference type="GeneID" id="8104034"/>
<dbReference type="OrthoDB" id="5578001at2759"/>
<name>B8ME00_TALSN</name>
<sequence length="397" mass="44101">METNTSDERPQAQLHSTSRTDVPPWMVEYIPPPEPEVLLPPLLACLPTAFVSTRPPPALLPLLSPILRQRVQLLSSVAASPSDSWLRLLSWSDEKAERVSRLLDGVVFEPHPASGEIEVPEDLSITYKRLDEETLRSKLSLPEYQLNVLYVWCSNDADSGGPGWRIAELEPCEGPDDNDTTWSETVSEANIQARERIIDDALRDAEADRLQVGQKDGDEDEDDYWAQYDNTPGRTPYSKTPVSRMHHPTSGVSEDAYFSQYADVQPAMDNHDPSENTAEAGESSLNGDIFAKIMQQARESRDAAPRDPSLPQNNEHADLVSMMINHPRPSSASSGSAVAKLEQEAENRSTSEIAIKQHIGSSIKSLYRLAKTTGMPRAEFQNLIRTEIDLLSLSDDD</sequence>
<dbReference type="EMBL" id="EQ962656">
    <property type="protein sequence ID" value="EED16077.1"/>
    <property type="molecule type" value="Genomic_DNA"/>
</dbReference>
<feature type="compositionally biased region" description="Polar residues" evidence="1">
    <location>
        <begin position="228"/>
        <end position="241"/>
    </location>
</feature>
<feature type="region of interest" description="Disordered" evidence="1">
    <location>
        <begin position="211"/>
        <end position="248"/>
    </location>
</feature>
<dbReference type="RefSeq" id="XP_002483311.1">
    <property type="nucleotide sequence ID" value="XM_002483266.1"/>
</dbReference>
<dbReference type="PhylomeDB" id="B8ME00"/>
<feature type="region of interest" description="Disordered" evidence="1">
    <location>
        <begin position="1"/>
        <end position="27"/>
    </location>
</feature>
<reference evidence="3" key="1">
    <citation type="journal article" date="2015" name="Genome Announc.">
        <title>Genome sequence of the AIDS-associated pathogen Penicillium marneffei (ATCC18224) and its near taxonomic relative Talaromyces stipitatus (ATCC10500).</title>
        <authorList>
            <person name="Nierman W.C."/>
            <person name="Fedorova-Abrams N.D."/>
            <person name="Andrianopoulos A."/>
        </authorList>
    </citation>
    <scope>NUCLEOTIDE SEQUENCE [LARGE SCALE GENOMIC DNA]</scope>
    <source>
        <strain evidence="3">ATCC 10500 / CBS 375.48 / QM 6759 / NRRL 1006</strain>
    </source>
</reference>
<accession>B8ME00</accession>
<proteinExistence type="predicted"/>
<dbReference type="eggNOG" id="ENOG502RZZS">
    <property type="taxonomic scope" value="Eukaryota"/>
</dbReference>
<keyword evidence="3" id="KW-1185">Reference proteome</keyword>
<dbReference type="STRING" id="441959.B8ME00"/>